<dbReference type="GO" id="GO:0003796">
    <property type="term" value="F:lysozyme activity"/>
    <property type="evidence" value="ECO:0007669"/>
    <property type="project" value="InterPro"/>
</dbReference>
<keyword evidence="3" id="KW-1185">Reference proteome</keyword>
<evidence type="ECO:0000313" key="2">
    <source>
        <dbReference type="EMBL" id="AUW96872.1"/>
    </source>
</evidence>
<reference evidence="2 3" key="2">
    <citation type="submission" date="2018-02" db="EMBL/GenBank/DDBJ databases">
        <title>Whole genome sequencing analysis of Streptococcus pluranimalium isolated from cattle infected mastitis in China.</title>
        <authorList>
            <person name="Zhang J.-R."/>
            <person name="Hu G.-Z."/>
        </authorList>
    </citation>
    <scope>NUCLEOTIDE SEQUENCE [LARGE SCALE GENOMIC DNA]</scope>
    <source>
        <strain evidence="2 3">TH11417</strain>
    </source>
</reference>
<organism evidence="2 3">
    <name type="scientific">Streptococcus pluranimalium</name>
    <dbReference type="NCBI Taxonomy" id="82348"/>
    <lineage>
        <taxon>Bacteria</taxon>
        <taxon>Bacillati</taxon>
        <taxon>Bacillota</taxon>
        <taxon>Bacilli</taxon>
        <taxon>Lactobacillales</taxon>
        <taxon>Streptococcaceae</taxon>
        <taxon>Streptococcus</taxon>
    </lineage>
</organism>
<dbReference type="GO" id="GO:0009253">
    <property type="term" value="P:peptidoglycan catabolic process"/>
    <property type="evidence" value="ECO:0007669"/>
    <property type="project" value="InterPro"/>
</dbReference>
<proteinExistence type="inferred from homology"/>
<dbReference type="GO" id="GO:0016052">
    <property type="term" value="P:carbohydrate catabolic process"/>
    <property type="evidence" value="ECO:0007669"/>
    <property type="project" value="TreeGrafter"/>
</dbReference>
<dbReference type="InterPro" id="IPR002053">
    <property type="entry name" value="Glyco_hydro_25"/>
</dbReference>
<sequence>MRKRIKRIVAFTLLGLPILILIIAKSYAMVARTVQLNAARATIPTVSTTPKPNQTTTSTEKEEPITSLKPIIDVSGWQLPEEIDYDTLSANISGVIVRVFGGSGIGIDNNATNAKGVDKSYKKHITEFQKRDIPVAVYAYVMGKNVKEMKEEARILYEKSAPYKPTYYWLDVEEKTMDNMDKGVEAFRSELERLGAKNIGIYIGTYFMDEHSISIDKFDAVWFPTYGTDSGLYEEDPHTSLEHDLHQYTSQGFVDGFQKPLDLNRIATDKDIGSTYQKLFGRKPSKDMQEKKNKLVDSLFFFR</sequence>
<dbReference type="GO" id="GO:0016998">
    <property type="term" value="P:cell wall macromolecule catabolic process"/>
    <property type="evidence" value="ECO:0007669"/>
    <property type="project" value="InterPro"/>
</dbReference>
<dbReference type="PROSITE" id="PS51904">
    <property type="entry name" value="GLYCOSYL_HYDROL_F25_2"/>
    <property type="match status" value="1"/>
</dbReference>
<dbReference type="AlphaFoldDB" id="A0A2L0D4W3"/>
<dbReference type="GeneID" id="98393650"/>
<dbReference type="Gene3D" id="3.20.20.80">
    <property type="entry name" value="Glycosidases"/>
    <property type="match status" value="1"/>
</dbReference>
<dbReference type="RefSeq" id="WP_104968194.1">
    <property type="nucleotide sequence ID" value="NZ_CP025536.1"/>
</dbReference>
<name>A0A2L0D4W3_9STRE</name>
<dbReference type="CDD" id="cd06523">
    <property type="entry name" value="GH25_PlyB-like"/>
    <property type="match status" value="1"/>
</dbReference>
<dbReference type="InterPro" id="IPR017853">
    <property type="entry name" value="GH"/>
</dbReference>
<accession>A0A2L0D4W3</accession>
<dbReference type="Pfam" id="PF01183">
    <property type="entry name" value="Glyco_hydro_25"/>
    <property type="match status" value="1"/>
</dbReference>
<dbReference type="Proteomes" id="UP000238956">
    <property type="component" value="Chromosome"/>
</dbReference>
<gene>
    <name evidence="2" type="ORF">C0J00_06970</name>
</gene>
<dbReference type="PANTHER" id="PTHR34135:SF1">
    <property type="entry name" value="GLYCOSYL HYDROLASE FAMILY 25"/>
    <property type="match status" value="1"/>
</dbReference>
<dbReference type="OrthoDB" id="9802228at2"/>
<protein>
    <submittedName>
        <fullName evidence="2">N-acetylmuramoyl-L-alanine amidase</fullName>
    </submittedName>
</protein>
<comment type="similarity">
    <text evidence="1">Belongs to the glycosyl hydrolase 25 family.</text>
</comment>
<dbReference type="SUPFAM" id="SSF51445">
    <property type="entry name" value="(Trans)glycosidases"/>
    <property type="match status" value="1"/>
</dbReference>
<evidence type="ECO:0000256" key="1">
    <source>
        <dbReference type="ARBA" id="ARBA00010646"/>
    </source>
</evidence>
<reference evidence="2 3" key="1">
    <citation type="submission" date="2017-12" db="EMBL/GenBank/DDBJ databases">
        <authorList>
            <person name="Hurst M.R.H."/>
        </authorList>
    </citation>
    <scope>NUCLEOTIDE SEQUENCE [LARGE SCALE GENOMIC DNA]</scope>
    <source>
        <strain evidence="2 3">TH11417</strain>
    </source>
</reference>
<dbReference type="PANTHER" id="PTHR34135">
    <property type="entry name" value="LYSOZYME"/>
    <property type="match status" value="1"/>
</dbReference>
<evidence type="ECO:0000313" key="3">
    <source>
        <dbReference type="Proteomes" id="UP000238956"/>
    </source>
</evidence>
<dbReference type="KEGG" id="splr:C0J00_06970"/>
<dbReference type="EMBL" id="CP025536">
    <property type="protein sequence ID" value="AUW96872.1"/>
    <property type="molecule type" value="Genomic_DNA"/>
</dbReference>